<keyword evidence="4" id="KW-1185">Reference proteome</keyword>
<reference evidence="4" key="1">
    <citation type="journal article" date="2019" name="Int. J. Syst. Evol. Microbiol.">
        <title>The Global Catalogue of Microorganisms (GCM) 10K type strain sequencing project: providing services to taxonomists for standard genome sequencing and annotation.</title>
        <authorList>
            <consortium name="The Broad Institute Genomics Platform"/>
            <consortium name="The Broad Institute Genome Sequencing Center for Infectious Disease"/>
            <person name="Wu L."/>
            <person name="Ma J."/>
        </authorList>
    </citation>
    <scope>NUCLEOTIDE SEQUENCE [LARGE SCALE GENOMIC DNA]</scope>
    <source>
        <strain evidence="4">JCM 10673</strain>
    </source>
</reference>
<feature type="domain" description="TNT" evidence="2">
    <location>
        <begin position="155"/>
        <end position="257"/>
    </location>
</feature>
<feature type="region of interest" description="Disordered" evidence="1">
    <location>
        <begin position="19"/>
        <end position="60"/>
    </location>
</feature>
<protein>
    <recommendedName>
        <fullName evidence="2">TNT domain-containing protein</fullName>
    </recommendedName>
</protein>
<organism evidence="3 4">
    <name type="scientific">Streptomyces thermoalcalitolerans</name>
    <dbReference type="NCBI Taxonomy" id="65605"/>
    <lineage>
        <taxon>Bacteria</taxon>
        <taxon>Bacillati</taxon>
        <taxon>Actinomycetota</taxon>
        <taxon>Actinomycetes</taxon>
        <taxon>Kitasatosporales</taxon>
        <taxon>Streptomycetaceae</taxon>
        <taxon>Streptomyces</taxon>
    </lineage>
</organism>
<dbReference type="PANTHER" id="PTHR42059:SF1">
    <property type="entry name" value="TNT DOMAIN-CONTAINING PROTEIN"/>
    <property type="match status" value="1"/>
</dbReference>
<evidence type="ECO:0000313" key="4">
    <source>
        <dbReference type="Proteomes" id="UP001501005"/>
    </source>
</evidence>
<comment type="caution">
    <text evidence="3">The sequence shown here is derived from an EMBL/GenBank/DDBJ whole genome shotgun (WGS) entry which is preliminary data.</text>
</comment>
<dbReference type="InterPro" id="IPR053024">
    <property type="entry name" value="Fungal_surface_NADase"/>
</dbReference>
<dbReference type="RefSeq" id="WP_344054158.1">
    <property type="nucleotide sequence ID" value="NZ_BAAAHG010000066.1"/>
</dbReference>
<evidence type="ECO:0000259" key="2">
    <source>
        <dbReference type="Pfam" id="PF14021"/>
    </source>
</evidence>
<dbReference type="Pfam" id="PF14021">
    <property type="entry name" value="TNT"/>
    <property type="match status" value="1"/>
</dbReference>
<name>A0ABP4A016_9ACTN</name>
<evidence type="ECO:0000313" key="3">
    <source>
        <dbReference type="EMBL" id="GAA0929727.1"/>
    </source>
</evidence>
<gene>
    <name evidence="3" type="ORF">GCM10009549_52770</name>
</gene>
<dbReference type="PANTHER" id="PTHR42059">
    <property type="entry name" value="TNT DOMAIN-CONTAINING PROTEIN"/>
    <property type="match status" value="1"/>
</dbReference>
<evidence type="ECO:0000256" key="1">
    <source>
        <dbReference type="SAM" id="MobiDB-lite"/>
    </source>
</evidence>
<proteinExistence type="predicted"/>
<dbReference type="InterPro" id="IPR025331">
    <property type="entry name" value="TNT"/>
</dbReference>
<accession>A0ABP4A016</accession>
<dbReference type="Proteomes" id="UP001501005">
    <property type="component" value="Unassembled WGS sequence"/>
</dbReference>
<sequence length="280" mass="29873">MAAIGLAGSLVMGASVSSATPVAEGGGQASTHGHDRSHPSALRQAGPLGRPGDGHDDPETSRVCKGLVPYPIPAAYRPFYFCGDWRLGPKRLPQRGLVADILRDYHRLGNLTAVQFLNTWWDPAEDAGQGNWKYPPFDGFALNSNQQPIAAPLVLHAGQLVDRFGNENGRFLAPAGTKFGQRSIPPSNLNTEDPRYPYNYHLYRVTRDVTVCAGPAAAAFEQPGGGIQYATSSTAACPTLPFANVSALVANGTLVRVKVPYTESKPMKQKPPAGVRAASR</sequence>
<dbReference type="EMBL" id="BAAAHG010000066">
    <property type="protein sequence ID" value="GAA0929727.1"/>
    <property type="molecule type" value="Genomic_DNA"/>
</dbReference>